<comment type="similarity">
    <text evidence="1">Belongs to the glycosyltransferase 2 family.</text>
</comment>
<dbReference type="InterPro" id="IPR029044">
    <property type="entry name" value="Nucleotide-diphossugar_trans"/>
</dbReference>
<dbReference type="InterPro" id="IPR001173">
    <property type="entry name" value="Glyco_trans_2-like"/>
</dbReference>
<dbReference type="EMBL" id="CP065989">
    <property type="protein sequence ID" value="QQB13593.1"/>
    <property type="molecule type" value="Genomic_DNA"/>
</dbReference>
<dbReference type="Proteomes" id="UP000595374">
    <property type="component" value="Chromosome"/>
</dbReference>
<organism evidence="5 6">
    <name type="scientific">Brevibacterium casei</name>
    <dbReference type="NCBI Taxonomy" id="33889"/>
    <lineage>
        <taxon>Bacteria</taxon>
        <taxon>Bacillati</taxon>
        <taxon>Actinomycetota</taxon>
        <taxon>Actinomycetes</taxon>
        <taxon>Micrococcales</taxon>
        <taxon>Brevibacteriaceae</taxon>
        <taxon>Brevibacterium</taxon>
    </lineage>
</organism>
<dbReference type="FunFam" id="3.90.550.10:FF:000122">
    <property type="entry name" value="Dolichol-phosphate mannosyltransferase subunit 1"/>
    <property type="match status" value="1"/>
</dbReference>
<dbReference type="InterPro" id="IPR039528">
    <property type="entry name" value="DPM1-like"/>
</dbReference>
<keyword evidence="2" id="KW-0328">Glycosyltransferase</keyword>
<gene>
    <name evidence="5" type="ORF">I6H47_12335</name>
</gene>
<dbReference type="SUPFAM" id="SSF53448">
    <property type="entry name" value="Nucleotide-diphospho-sugar transferases"/>
    <property type="match status" value="1"/>
</dbReference>
<dbReference type="AlphaFoldDB" id="A0A7T3ZXR1"/>
<dbReference type="PANTHER" id="PTHR43398">
    <property type="entry name" value="DOLICHOL-PHOSPHATE MANNOSYLTRANSFERASE SUBUNIT 1"/>
    <property type="match status" value="1"/>
</dbReference>
<dbReference type="CDD" id="cd06442">
    <property type="entry name" value="DPM1_like"/>
    <property type="match status" value="1"/>
</dbReference>
<evidence type="ECO:0000256" key="3">
    <source>
        <dbReference type="ARBA" id="ARBA00022679"/>
    </source>
</evidence>
<protein>
    <submittedName>
        <fullName evidence="5">Polyprenol monophosphomannose synthase</fullName>
    </submittedName>
</protein>
<dbReference type="GO" id="GO:0016020">
    <property type="term" value="C:membrane"/>
    <property type="evidence" value="ECO:0007669"/>
    <property type="project" value="GOC"/>
</dbReference>
<evidence type="ECO:0000313" key="6">
    <source>
        <dbReference type="Proteomes" id="UP000595374"/>
    </source>
</evidence>
<dbReference type="RefSeq" id="WP_198498776.1">
    <property type="nucleotide sequence ID" value="NZ_CP065989.1"/>
</dbReference>
<accession>A0A7T3ZXR1</accession>
<evidence type="ECO:0000259" key="4">
    <source>
        <dbReference type="Pfam" id="PF00535"/>
    </source>
</evidence>
<evidence type="ECO:0000256" key="2">
    <source>
        <dbReference type="ARBA" id="ARBA00022676"/>
    </source>
</evidence>
<feature type="domain" description="Glycosyltransferase 2-like" evidence="4">
    <location>
        <begin position="7"/>
        <end position="172"/>
    </location>
</feature>
<dbReference type="Pfam" id="PF00535">
    <property type="entry name" value="Glycos_transf_2"/>
    <property type="match status" value="1"/>
</dbReference>
<keyword evidence="3" id="KW-0808">Transferase</keyword>
<evidence type="ECO:0000256" key="1">
    <source>
        <dbReference type="ARBA" id="ARBA00006739"/>
    </source>
</evidence>
<reference evidence="5 6" key="1">
    <citation type="submission" date="2020-12" db="EMBL/GenBank/DDBJ databases">
        <title>FDA dAtabase for Regulatory Grade micrObial Sequences (FDA-ARGOS): Supporting development and validation of Infectious Disease Dx tests.</title>
        <authorList>
            <person name="Sproer C."/>
            <person name="Gronow S."/>
            <person name="Severitt S."/>
            <person name="Schroder I."/>
            <person name="Tallon L."/>
            <person name="Sadzewicz L."/>
            <person name="Zhao X."/>
            <person name="Boylan J."/>
            <person name="Ott S."/>
            <person name="Bowen H."/>
            <person name="Vavikolanu K."/>
            <person name="Mehta A."/>
            <person name="Aluvathingal J."/>
            <person name="Nadendla S."/>
            <person name="Lowell S."/>
            <person name="Myers T."/>
            <person name="Yan Y."/>
            <person name="Sichtig H."/>
        </authorList>
    </citation>
    <scope>NUCLEOTIDE SEQUENCE [LARGE SCALE GENOMIC DNA]</scope>
    <source>
        <strain evidence="5 6">FDAARGOS_990</strain>
    </source>
</reference>
<evidence type="ECO:0000313" key="5">
    <source>
        <dbReference type="EMBL" id="QQB13593.1"/>
    </source>
</evidence>
<dbReference type="GO" id="GO:0004582">
    <property type="term" value="F:dolichyl-phosphate beta-D-mannosyltransferase activity"/>
    <property type="evidence" value="ECO:0007669"/>
    <property type="project" value="InterPro"/>
</dbReference>
<dbReference type="PANTHER" id="PTHR43398:SF1">
    <property type="entry name" value="DOLICHOL-PHOSPHATE MANNOSYLTRANSFERASE SUBUNIT 1"/>
    <property type="match status" value="1"/>
</dbReference>
<dbReference type="Gene3D" id="3.90.550.10">
    <property type="entry name" value="Spore Coat Polysaccharide Biosynthesis Protein SpsA, Chain A"/>
    <property type="match status" value="1"/>
</dbReference>
<dbReference type="GO" id="GO:0009247">
    <property type="term" value="P:glycolipid biosynthetic process"/>
    <property type="evidence" value="ECO:0007669"/>
    <property type="project" value="TreeGrafter"/>
</dbReference>
<proteinExistence type="inferred from homology"/>
<sequence>MVSKILVVIPTYNERLALPVTLAGLFEHQPEVDVLVVDDGSPDGTGEWAAAQAAVDERVHVLHRTEKAGLGMAYIAGFTWALERDYEIICEFDADGSHRPLDLGQLIAPALAGAADLVIGSRWVRGGAIVDWPRSRFLLSRGANLYVDAMMGLGVRDATAGFRAYRREVLEALQLTGVESQGYCFQIDMTYRTIEAGFRVLEVPIVFVERELGESKMSSSIISEAFTKVAGWGLARRGRQVRALFGR</sequence>
<name>A0A7T3ZXR1_9MICO</name>